<sequence length="91" mass="10321">MTKNTLVDLNNHLFEEMERLNDDSLSDEELNKEVLRSKAMTNVGDKIIQNANVMLKAKVAYDDINSADSNGRSQILLGDDKDDKDIHEKTK</sequence>
<name>A0A0R1KS02_9LACO</name>
<organism evidence="2 3">
    <name type="scientific">Companilactobacillus bobalius DSM 19674</name>
    <dbReference type="NCBI Taxonomy" id="1423788"/>
    <lineage>
        <taxon>Bacteria</taxon>
        <taxon>Bacillati</taxon>
        <taxon>Bacillota</taxon>
        <taxon>Bacilli</taxon>
        <taxon>Lactobacillales</taxon>
        <taxon>Lactobacillaceae</taxon>
        <taxon>Companilactobacillus</taxon>
        <taxon>Companilactobacillus bobalius</taxon>
    </lineage>
</organism>
<comment type="caution">
    <text evidence="2">The sequence shown here is derived from an EMBL/GenBank/DDBJ whole genome shotgun (WGS) entry which is preliminary data.</text>
</comment>
<dbReference type="STRING" id="1423788.FC78_GL001405"/>
<keyword evidence="3" id="KW-1185">Reference proteome</keyword>
<evidence type="ECO:0008006" key="4">
    <source>
        <dbReference type="Google" id="ProtNLM"/>
    </source>
</evidence>
<accession>A0A0R1KS02</accession>
<evidence type="ECO:0000313" key="3">
    <source>
        <dbReference type="Proteomes" id="UP000051515"/>
    </source>
</evidence>
<dbReference type="AlphaFoldDB" id="A0A0R1KS02"/>
<protein>
    <recommendedName>
        <fullName evidence="4">Phage protein</fullName>
    </recommendedName>
</protein>
<evidence type="ECO:0000313" key="2">
    <source>
        <dbReference type="EMBL" id="KRK83449.1"/>
    </source>
</evidence>
<proteinExistence type="predicted"/>
<evidence type="ECO:0000256" key="1">
    <source>
        <dbReference type="SAM" id="MobiDB-lite"/>
    </source>
</evidence>
<feature type="compositionally biased region" description="Basic and acidic residues" evidence="1">
    <location>
        <begin position="78"/>
        <end position="91"/>
    </location>
</feature>
<dbReference type="RefSeq" id="WP_056951576.1">
    <property type="nucleotide sequence ID" value="NZ_AZDY01000036.1"/>
</dbReference>
<feature type="region of interest" description="Disordered" evidence="1">
    <location>
        <begin position="66"/>
        <end position="91"/>
    </location>
</feature>
<dbReference type="PATRIC" id="fig|1423788.3.peg.1449"/>
<dbReference type="OrthoDB" id="2231510at2"/>
<reference evidence="2 3" key="1">
    <citation type="journal article" date="2015" name="Genome Announc.">
        <title>Expanding the biotechnology potential of lactobacilli through comparative genomics of 213 strains and associated genera.</title>
        <authorList>
            <person name="Sun Z."/>
            <person name="Harris H.M."/>
            <person name="McCann A."/>
            <person name="Guo C."/>
            <person name="Argimon S."/>
            <person name="Zhang W."/>
            <person name="Yang X."/>
            <person name="Jeffery I.B."/>
            <person name="Cooney J.C."/>
            <person name="Kagawa T.F."/>
            <person name="Liu W."/>
            <person name="Song Y."/>
            <person name="Salvetti E."/>
            <person name="Wrobel A."/>
            <person name="Rasinkangas P."/>
            <person name="Parkhill J."/>
            <person name="Rea M.C."/>
            <person name="O'Sullivan O."/>
            <person name="Ritari J."/>
            <person name="Douillard F.P."/>
            <person name="Paul Ross R."/>
            <person name="Yang R."/>
            <person name="Briner A.E."/>
            <person name="Felis G.E."/>
            <person name="de Vos W.M."/>
            <person name="Barrangou R."/>
            <person name="Klaenhammer T.R."/>
            <person name="Caufield P.W."/>
            <person name="Cui Y."/>
            <person name="Zhang H."/>
            <person name="O'Toole P.W."/>
        </authorList>
    </citation>
    <scope>NUCLEOTIDE SEQUENCE [LARGE SCALE GENOMIC DNA]</scope>
    <source>
        <strain evidence="2 3">DSM 19674</strain>
    </source>
</reference>
<dbReference type="Proteomes" id="UP000051515">
    <property type="component" value="Unassembled WGS sequence"/>
</dbReference>
<dbReference type="EMBL" id="AZDY01000036">
    <property type="protein sequence ID" value="KRK83449.1"/>
    <property type="molecule type" value="Genomic_DNA"/>
</dbReference>
<gene>
    <name evidence="2" type="ORF">FC78_GL001405</name>
</gene>